<dbReference type="InterPro" id="IPR009325">
    <property type="entry name" value="DUF983"/>
</dbReference>
<organism evidence="2 3">
    <name type="scientific">Solitalea agri</name>
    <dbReference type="NCBI Taxonomy" id="2953739"/>
    <lineage>
        <taxon>Bacteria</taxon>
        <taxon>Pseudomonadati</taxon>
        <taxon>Bacteroidota</taxon>
        <taxon>Sphingobacteriia</taxon>
        <taxon>Sphingobacteriales</taxon>
        <taxon>Sphingobacteriaceae</taxon>
        <taxon>Solitalea</taxon>
    </lineage>
</organism>
<gene>
    <name evidence="2" type="ORF">NF867_11355</name>
</gene>
<proteinExistence type="predicted"/>
<evidence type="ECO:0000313" key="3">
    <source>
        <dbReference type="Proteomes" id="UP001155182"/>
    </source>
</evidence>
<name>A0A9X2F2F8_9SPHI</name>
<dbReference type="EMBL" id="JAMWYS010000036">
    <property type="protein sequence ID" value="MCO4293462.1"/>
    <property type="molecule type" value="Genomic_DNA"/>
</dbReference>
<comment type="caution">
    <text evidence="2">The sequence shown here is derived from an EMBL/GenBank/DDBJ whole genome shotgun (WGS) entry which is preliminary data.</text>
</comment>
<keyword evidence="1" id="KW-0812">Transmembrane</keyword>
<accession>A0A9X2F2F8</accession>
<sequence>MAISSFQAIVQQKCPRCRQGNMFVHPAYNLLQYQKMHPNCPVCGLRYEIEPGFFWGGMYLSYALNVAQSVTLGIATYVLLNDPGPWVYLSIIIGAIFLFMPINFRYGRVLMLHWFSPIKYDSSYSKPS</sequence>
<keyword evidence="1" id="KW-0472">Membrane</keyword>
<dbReference type="RefSeq" id="WP_252588119.1">
    <property type="nucleotide sequence ID" value="NZ_JAMWYS010000036.1"/>
</dbReference>
<reference evidence="2" key="1">
    <citation type="submission" date="2022-06" db="EMBL/GenBank/DDBJ databases">
        <title>Solitalea sp. MAHUQ-68 isolated from rhizospheric soil.</title>
        <authorList>
            <person name="Huq M.A."/>
        </authorList>
    </citation>
    <scope>NUCLEOTIDE SEQUENCE</scope>
    <source>
        <strain evidence="2">MAHUQ-68</strain>
    </source>
</reference>
<dbReference type="Proteomes" id="UP001155182">
    <property type="component" value="Unassembled WGS sequence"/>
</dbReference>
<dbReference type="Pfam" id="PF06170">
    <property type="entry name" value="DUF983"/>
    <property type="match status" value="1"/>
</dbReference>
<keyword evidence="3" id="KW-1185">Reference proteome</keyword>
<evidence type="ECO:0000256" key="1">
    <source>
        <dbReference type="SAM" id="Phobius"/>
    </source>
</evidence>
<feature type="transmembrane region" description="Helical" evidence="1">
    <location>
        <begin position="59"/>
        <end position="80"/>
    </location>
</feature>
<feature type="transmembrane region" description="Helical" evidence="1">
    <location>
        <begin position="86"/>
        <end position="104"/>
    </location>
</feature>
<keyword evidence="1" id="KW-1133">Transmembrane helix</keyword>
<evidence type="ECO:0000313" key="2">
    <source>
        <dbReference type="EMBL" id="MCO4293462.1"/>
    </source>
</evidence>
<protein>
    <submittedName>
        <fullName evidence="2">DUF983 domain-containing protein</fullName>
    </submittedName>
</protein>
<dbReference type="AlphaFoldDB" id="A0A9X2F2F8"/>